<dbReference type="GeneID" id="54565210"/>
<dbReference type="AlphaFoldDB" id="A0A6A6CXT6"/>
<sequence length="105" mass="11581">MTASQADLTVKRGFTLPSTQQPDAMRCAGHVLSHRHPLGCIRRSECMAGESVGARSAASINRCSHRHRRGTAAVRPRCWAPPMRSFCTPTARDHRLCHYALVLST</sequence>
<organism evidence="1 2">
    <name type="scientific">Zasmidium cellare ATCC 36951</name>
    <dbReference type="NCBI Taxonomy" id="1080233"/>
    <lineage>
        <taxon>Eukaryota</taxon>
        <taxon>Fungi</taxon>
        <taxon>Dikarya</taxon>
        <taxon>Ascomycota</taxon>
        <taxon>Pezizomycotina</taxon>
        <taxon>Dothideomycetes</taxon>
        <taxon>Dothideomycetidae</taxon>
        <taxon>Mycosphaerellales</taxon>
        <taxon>Mycosphaerellaceae</taxon>
        <taxon>Zasmidium</taxon>
    </lineage>
</organism>
<accession>A0A6A6CXT6</accession>
<name>A0A6A6CXT6_ZASCE</name>
<reference evidence="1" key="1">
    <citation type="journal article" date="2020" name="Stud. Mycol.">
        <title>101 Dothideomycetes genomes: a test case for predicting lifestyles and emergence of pathogens.</title>
        <authorList>
            <person name="Haridas S."/>
            <person name="Albert R."/>
            <person name="Binder M."/>
            <person name="Bloem J."/>
            <person name="Labutti K."/>
            <person name="Salamov A."/>
            <person name="Andreopoulos B."/>
            <person name="Baker S."/>
            <person name="Barry K."/>
            <person name="Bills G."/>
            <person name="Bluhm B."/>
            <person name="Cannon C."/>
            <person name="Castanera R."/>
            <person name="Culley D."/>
            <person name="Daum C."/>
            <person name="Ezra D."/>
            <person name="Gonzalez J."/>
            <person name="Henrissat B."/>
            <person name="Kuo A."/>
            <person name="Liang C."/>
            <person name="Lipzen A."/>
            <person name="Lutzoni F."/>
            <person name="Magnuson J."/>
            <person name="Mondo S."/>
            <person name="Nolan M."/>
            <person name="Ohm R."/>
            <person name="Pangilinan J."/>
            <person name="Park H.-J."/>
            <person name="Ramirez L."/>
            <person name="Alfaro M."/>
            <person name="Sun H."/>
            <person name="Tritt A."/>
            <person name="Yoshinaga Y."/>
            <person name="Zwiers L.-H."/>
            <person name="Turgeon B."/>
            <person name="Goodwin S."/>
            <person name="Spatafora J."/>
            <person name="Crous P."/>
            <person name="Grigoriev I."/>
        </authorList>
    </citation>
    <scope>NUCLEOTIDE SEQUENCE</scope>
    <source>
        <strain evidence="1">ATCC 36951</strain>
    </source>
</reference>
<dbReference type="EMBL" id="ML993586">
    <property type="protein sequence ID" value="KAF2170176.1"/>
    <property type="molecule type" value="Genomic_DNA"/>
</dbReference>
<dbReference type="RefSeq" id="XP_033671065.1">
    <property type="nucleotide sequence ID" value="XM_033811938.1"/>
</dbReference>
<protein>
    <submittedName>
        <fullName evidence="1">Uncharacterized protein</fullName>
    </submittedName>
</protein>
<keyword evidence="2" id="KW-1185">Reference proteome</keyword>
<dbReference type="Proteomes" id="UP000799537">
    <property type="component" value="Unassembled WGS sequence"/>
</dbReference>
<evidence type="ECO:0000313" key="2">
    <source>
        <dbReference type="Proteomes" id="UP000799537"/>
    </source>
</evidence>
<proteinExistence type="predicted"/>
<evidence type="ECO:0000313" key="1">
    <source>
        <dbReference type="EMBL" id="KAF2170176.1"/>
    </source>
</evidence>
<gene>
    <name evidence="1" type="ORF">M409DRAFT_51926</name>
</gene>